<dbReference type="PROSITE" id="PS50885">
    <property type="entry name" value="HAMP"/>
    <property type="match status" value="1"/>
</dbReference>
<name>A0A371B8E0_9BRAD</name>
<dbReference type="PANTHER" id="PTHR32089:SF112">
    <property type="entry name" value="LYSOZYME-LIKE PROTEIN-RELATED"/>
    <property type="match status" value="1"/>
</dbReference>
<dbReference type="PROSITE" id="PS50192">
    <property type="entry name" value="T_SNARE"/>
    <property type="match status" value="1"/>
</dbReference>
<accession>A0A371B8E0</accession>
<evidence type="ECO:0000259" key="7">
    <source>
        <dbReference type="PROSITE" id="PS50111"/>
    </source>
</evidence>
<keyword evidence="2" id="KW-0997">Cell inner membrane</keyword>
<keyword evidence="2" id="KW-1003">Cell membrane</keyword>
<dbReference type="SMART" id="SM00304">
    <property type="entry name" value="HAMP"/>
    <property type="match status" value="1"/>
</dbReference>
<dbReference type="EMBL" id="QRGO01000001">
    <property type="protein sequence ID" value="RDV03693.1"/>
    <property type="molecule type" value="Genomic_DNA"/>
</dbReference>
<dbReference type="InterPro" id="IPR003660">
    <property type="entry name" value="HAMP_dom"/>
</dbReference>
<dbReference type="OrthoDB" id="5349256at2"/>
<dbReference type="SMART" id="SM01358">
    <property type="entry name" value="HBM"/>
    <property type="match status" value="1"/>
</dbReference>
<evidence type="ECO:0000256" key="1">
    <source>
        <dbReference type="ARBA" id="ARBA00004429"/>
    </source>
</evidence>
<comment type="similarity">
    <text evidence="4">Belongs to the methyl-accepting chemotaxis (MCP) protein family.</text>
</comment>
<proteinExistence type="inferred from homology"/>
<protein>
    <submittedName>
        <fullName evidence="10">Methyl-accepting chemotaxis protein</fullName>
    </submittedName>
</protein>
<dbReference type="CDD" id="cd06225">
    <property type="entry name" value="HAMP"/>
    <property type="match status" value="1"/>
</dbReference>
<dbReference type="InterPro" id="IPR004089">
    <property type="entry name" value="MCPsignal_dom"/>
</dbReference>
<evidence type="ECO:0000256" key="3">
    <source>
        <dbReference type="ARBA" id="ARBA00023224"/>
    </source>
</evidence>
<gene>
    <name evidence="10" type="ORF">DXH78_03290</name>
</gene>
<evidence type="ECO:0000313" key="10">
    <source>
        <dbReference type="EMBL" id="RDV03693.1"/>
    </source>
</evidence>
<feature type="transmembrane region" description="Helical" evidence="6">
    <location>
        <begin position="334"/>
        <end position="353"/>
    </location>
</feature>
<feature type="domain" description="Methyl-accepting transducer" evidence="7">
    <location>
        <begin position="455"/>
        <end position="670"/>
    </location>
</feature>
<evidence type="ECO:0000313" key="11">
    <source>
        <dbReference type="Proteomes" id="UP000263993"/>
    </source>
</evidence>
<feature type="domain" description="T-SNARE coiled-coil homology" evidence="8">
    <location>
        <begin position="610"/>
        <end position="662"/>
    </location>
</feature>
<dbReference type="InterPro" id="IPR000727">
    <property type="entry name" value="T_SNARE_dom"/>
</dbReference>
<sequence>MARKYRKINQIRLLSGCRKVRAALPPHVEPEPVMRFRTRLFSALSLNRLLTRFSVRTRVIVLALAPLVGFAANTLTYTAGEREVGSAFETVDRAHRLADASRDLRNAIALMRIAVKDFARERGSSLEAFPQSLDLANRSLDTIALHASADAAAQMLTLRDDLMTIGRNYADLHNIQRVLGLTDNEGLRGALKTSGNRIEAAINDSLSWLADAEARRIMVILLNMRHHEAEYRLISSELTRTQFEATYREFVQVSERIEGAPGRKDKLVGEIRDYHDAFMDWVALNDRTAPLRAIIDIDSQNLLPRAAAIIAAANRAATTASDRLAAAQVRTREGIILAGLVMAILGLAFSWYVGRSITGPLHDLAGAMKRLAAGETAARIPSIDQRDEIGGMARTVLVFRDSMIERQELAETQSEHSRAREARSDSIAAAIHRFEASSGDALGKLRAASLDLEQSSTVLNKTADIVSAEAQGAQRGATAASSNVASAANSIEELATSIEAIAAQANHSNDVAARAVSEAQRTVKTMADLDQAATRIGEVVGLIQAIAGQTNLLALNATIEAARAGEAGRGFAVVAAEVKSLAAQTAKATEEIADQVGGIQTAAAGTAMAIEQVNTIIGDMAAIATAVAATVEQQNAAVAVIAEGVSRASDEARTGAEAMSRVAGVTIDARSTAAGVKELADAVAVEAGSIDDEIRRFLNDVRAA</sequence>
<dbReference type="AlphaFoldDB" id="A0A371B8E0"/>
<comment type="subcellular location">
    <subcellularLocation>
        <location evidence="1">Cell inner membrane</location>
        <topology evidence="1">Multi-pass membrane protein</topology>
    </subcellularLocation>
</comment>
<dbReference type="SMART" id="SM00283">
    <property type="entry name" value="MA"/>
    <property type="match status" value="1"/>
</dbReference>
<evidence type="ECO:0000256" key="5">
    <source>
        <dbReference type="PROSITE-ProRule" id="PRU00284"/>
    </source>
</evidence>
<dbReference type="Gene3D" id="1.10.287.950">
    <property type="entry name" value="Methyl-accepting chemotaxis protein"/>
    <property type="match status" value="1"/>
</dbReference>
<dbReference type="PANTHER" id="PTHR32089">
    <property type="entry name" value="METHYL-ACCEPTING CHEMOTAXIS PROTEIN MCPB"/>
    <property type="match status" value="1"/>
</dbReference>
<organism evidence="10 11">
    <name type="scientific">Undibacter mobilis</name>
    <dbReference type="NCBI Taxonomy" id="2292256"/>
    <lineage>
        <taxon>Bacteria</taxon>
        <taxon>Pseudomonadati</taxon>
        <taxon>Pseudomonadota</taxon>
        <taxon>Alphaproteobacteria</taxon>
        <taxon>Hyphomicrobiales</taxon>
        <taxon>Nitrobacteraceae</taxon>
        <taxon>Undibacter</taxon>
    </lineage>
</organism>
<comment type="caution">
    <text evidence="10">The sequence shown here is derived from an EMBL/GenBank/DDBJ whole genome shotgun (WGS) entry which is preliminary data.</text>
</comment>
<feature type="domain" description="HAMP" evidence="9">
    <location>
        <begin position="355"/>
        <end position="408"/>
    </location>
</feature>
<dbReference type="Proteomes" id="UP000263993">
    <property type="component" value="Unassembled WGS sequence"/>
</dbReference>
<dbReference type="Pfam" id="PF00672">
    <property type="entry name" value="HAMP"/>
    <property type="match status" value="1"/>
</dbReference>
<dbReference type="GO" id="GO:0005886">
    <property type="term" value="C:plasma membrane"/>
    <property type="evidence" value="ECO:0007669"/>
    <property type="project" value="UniProtKB-SubCell"/>
</dbReference>
<dbReference type="Gene3D" id="6.10.340.10">
    <property type="match status" value="1"/>
</dbReference>
<evidence type="ECO:0000259" key="8">
    <source>
        <dbReference type="PROSITE" id="PS50192"/>
    </source>
</evidence>
<keyword evidence="6" id="KW-0472">Membrane</keyword>
<reference evidence="11" key="1">
    <citation type="submission" date="2018-08" db="EMBL/GenBank/DDBJ databases">
        <authorList>
            <person name="Kim S.-J."/>
            <person name="Jung G.-Y."/>
        </authorList>
    </citation>
    <scope>NUCLEOTIDE SEQUENCE [LARGE SCALE GENOMIC DNA]</scope>
    <source>
        <strain evidence="11">GY_H</strain>
    </source>
</reference>
<dbReference type="GO" id="GO:0007165">
    <property type="term" value="P:signal transduction"/>
    <property type="evidence" value="ECO:0007669"/>
    <property type="project" value="UniProtKB-KW"/>
</dbReference>
<dbReference type="SUPFAM" id="SSF58104">
    <property type="entry name" value="Methyl-accepting chemotaxis protein (MCP) signaling domain"/>
    <property type="match status" value="1"/>
</dbReference>
<keyword evidence="3 5" id="KW-0807">Transducer</keyword>
<keyword evidence="6" id="KW-1133">Transmembrane helix</keyword>
<evidence type="ECO:0000256" key="6">
    <source>
        <dbReference type="SAM" id="Phobius"/>
    </source>
</evidence>
<evidence type="ECO:0000256" key="4">
    <source>
        <dbReference type="ARBA" id="ARBA00029447"/>
    </source>
</evidence>
<dbReference type="Pfam" id="PF00015">
    <property type="entry name" value="MCPsignal"/>
    <property type="match status" value="1"/>
</dbReference>
<evidence type="ECO:0000256" key="2">
    <source>
        <dbReference type="ARBA" id="ARBA00022519"/>
    </source>
</evidence>
<keyword evidence="6" id="KW-0812">Transmembrane</keyword>
<dbReference type="InterPro" id="IPR032255">
    <property type="entry name" value="HBM"/>
</dbReference>
<evidence type="ECO:0000259" key="9">
    <source>
        <dbReference type="PROSITE" id="PS50885"/>
    </source>
</evidence>
<dbReference type="PROSITE" id="PS50111">
    <property type="entry name" value="CHEMOTAXIS_TRANSDUC_2"/>
    <property type="match status" value="1"/>
</dbReference>
<keyword evidence="11" id="KW-1185">Reference proteome</keyword>